<organism evidence="6 7">
    <name type="scientific">Oculimacula yallundae</name>
    <dbReference type="NCBI Taxonomy" id="86028"/>
    <lineage>
        <taxon>Eukaryota</taxon>
        <taxon>Fungi</taxon>
        <taxon>Dikarya</taxon>
        <taxon>Ascomycota</taxon>
        <taxon>Pezizomycotina</taxon>
        <taxon>Leotiomycetes</taxon>
        <taxon>Helotiales</taxon>
        <taxon>Ploettnerulaceae</taxon>
        <taxon>Oculimacula</taxon>
    </lineage>
</organism>
<comment type="caution">
    <text evidence="6">The sequence shown here is derived from an EMBL/GenBank/DDBJ whole genome shotgun (WGS) entry which is preliminary data.</text>
</comment>
<feature type="transmembrane region" description="Helical" evidence="5">
    <location>
        <begin position="251"/>
        <end position="275"/>
    </location>
</feature>
<feature type="transmembrane region" description="Helical" evidence="5">
    <location>
        <begin position="124"/>
        <end position="145"/>
    </location>
</feature>
<keyword evidence="3 5" id="KW-1133">Transmembrane helix</keyword>
<dbReference type="PANTHER" id="PTHR23501">
    <property type="entry name" value="MAJOR FACILITATOR SUPERFAMILY"/>
    <property type="match status" value="1"/>
</dbReference>
<proteinExistence type="predicted"/>
<evidence type="ECO:0000256" key="3">
    <source>
        <dbReference type="ARBA" id="ARBA00022989"/>
    </source>
</evidence>
<reference evidence="6 7" key="1">
    <citation type="journal article" date="2024" name="Commun. Biol.">
        <title>Comparative genomic analysis of thermophilic fungi reveals convergent evolutionary adaptations and gene losses.</title>
        <authorList>
            <person name="Steindorff A.S."/>
            <person name="Aguilar-Pontes M.V."/>
            <person name="Robinson A.J."/>
            <person name="Andreopoulos B."/>
            <person name="LaButti K."/>
            <person name="Kuo A."/>
            <person name="Mondo S."/>
            <person name="Riley R."/>
            <person name="Otillar R."/>
            <person name="Haridas S."/>
            <person name="Lipzen A."/>
            <person name="Grimwood J."/>
            <person name="Schmutz J."/>
            <person name="Clum A."/>
            <person name="Reid I.D."/>
            <person name="Moisan M.C."/>
            <person name="Butler G."/>
            <person name="Nguyen T.T.M."/>
            <person name="Dewar K."/>
            <person name="Conant G."/>
            <person name="Drula E."/>
            <person name="Henrissat B."/>
            <person name="Hansel C."/>
            <person name="Singer S."/>
            <person name="Hutchinson M.I."/>
            <person name="de Vries R.P."/>
            <person name="Natvig D.O."/>
            <person name="Powell A.J."/>
            <person name="Tsang A."/>
            <person name="Grigoriev I.V."/>
        </authorList>
    </citation>
    <scope>NUCLEOTIDE SEQUENCE [LARGE SCALE GENOMIC DNA]</scope>
    <source>
        <strain evidence="6 7">CBS 494.80</strain>
    </source>
</reference>
<keyword evidence="2 5" id="KW-0812">Transmembrane</keyword>
<evidence type="ECO:0000313" key="7">
    <source>
        <dbReference type="Proteomes" id="UP001595075"/>
    </source>
</evidence>
<dbReference type="Proteomes" id="UP001595075">
    <property type="component" value="Unassembled WGS sequence"/>
</dbReference>
<name>A0ABR4CLP7_9HELO</name>
<evidence type="ECO:0000256" key="5">
    <source>
        <dbReference type="SAM" id="Phobius"/>
    </source>
</evidence>
<evidence type="ECO:0000256" key="2">
    <source>
        <dbReference type="ARBA" id="ARBA00022692"/>
    </source>
</evidence>
<feature type="transmembrane region" description="Helical" evidence="5">
    <location>
        <begin position="151"/>
        <end position="174"/>
    </location>
</feature>
<dbReference type="SUPFAM" id="SSF103473">
    <property type="entry name" value="MFS general substrate transporter"/>
    <property type="match status" value="1"/>
</dbReference>
<feature type="transmembrane region" description="Helical" evidence="5">
    <location>
        <begin position="63"/>
        <end position="79"/>
    </location>
</feature>
<dbReference type="EMBL" id="JAZHXI010000006">
    <property type="protein sequence ID" value="KAL2070720.1"/>
    <property type="molecule type" value="Genomic_DNA"/>
</dbReference>
<evidence type="ECO:0000256" key="4">
    <source>
        <dbReference type="ARBA" id="ARBA00023136"/>
    </source>
</evidence>
<sequence length="294" mass="31924">MISLLSLFSFLTTGGNIVPWTHLLVILADISFTGFATLFFVVERNALKPVLPLDLLFRLPTRNIIISGFLSSLINYTTARLNTPEMASTRLIIPSITFTVSSALTGSLIAHYKTPLPALRLGQLLLVTGTLALVLMAALLSLSNISSPWPYNIVLAIPTTGVGMMAPSVVLTLLNMVDSTEHAVANRSLIMMRSLGVFVATALGSSTLQNIFRGHFTSYHYGEKTRNRMLDKNVQLIHRLEGPLKSQVVAAYGYAFTAVFGLCAIAATVLVVSLAQVKIKGFEERESGEKRVRG</sequence>
<feature type="transmembrane region" description="Helical" evidence="5">
    <location>
        <begin position="20"/>
        <end position="42"/>
    </location>
</feature>
<keyword evidence="4 5" id="KW-0472">Membrane</keyword>
<protein>
    <submittedName>
        <fullName evidence="6">Uncharacterized protein</fullName>
    </submittedName>
</protein>
<dbReference type="PANTHER" id="PTHR23501:SF67">
    <property type="entry name" value="MFS MULTIDRUG EFFLUX TRANSPORTER (EUROFUNG)"/>
    <property type="match status" value="1"/>
</dbReference>
<comment type="subcellular location">
    <subcellularLocation>
        <location evidence="1">Membrane</location>
        <topology evidence="1">Multi-pass membrane protein</topology>
    </subcellularLocation>
</comment>
<dbReference type="InterPro" id="IPR036259">
    <property type="entry name" value="MFS_trans_sf"/>
</dbReference>
<feature type="transmembrane region" description="Helical" evidence="5">
    <location>
        <begin position="91"/>
        <end position="112"/>
    </location>
</feature>
<evidence type="ECO:0000256" key="1">
    <source>
        <dbReference type="ARBA" id="ARBA00004141"/>
    </source>
</evidence>
<accession>A0ABR4CLP7</accession>
<feature type="transmembrane region" description="Helical" evidence="5">
    <location>
        <begin position="195"/>
        <end position="212"/>
    </location>
</feature>
<gene>
    <name evidence="6" type="ORF">VTL71DRAFT_13746</name>
</gene>
<evidence type="ECO:0000313" key="6">
    <source>
        <dbReference type="EMBL" id="KAL2070720.1"/>
    </source>
</evidence>
<keyword evidence="7" id="KW-1185">Reference proteome</keyword>